<dbReference type="InterPro" id="IPR014535">
    <property type="entry name" value="Hpre_diP_synt_I"/>
</dbReference>
<reference evidence="3" key="1">
    <citation type="submission" date="2016-01" db="EMBL/GenBank/DDBJ databases">
        <title>Draft genome of Chromobacterium sp. F49.</title>
        <authorList>
            <person name="Hong K.W."/>
        </authorList>
    </citation>
    <scope>NUCLEOTIDE SEQUENCE [LARGE SCALE GENOMIC DNA]</scope>
    <source>
        <strain evidence="3">CN10</strain>
    </source>
</reference>
<protein>
    <submittedName>
        <fullName evidence="2">Heptaprenyl diphosphate synthase</fullName>
    </submittedName>
</protein>
<keyword evidence="3" id="KW-1185">Reference proteome</keyword>
<feature type="transmembrane region" description="Helical" evidence="1">
    <location>
        <begin position="87"/>
        <end position="106"/>
    </location>
</feature>
<keyword evidence="1" id="KW-0472">Membrane</keyword>
<accession>A0A165F6I7</accession>
<evidence type="ECO:0000256" key="1">
    <source>
        <dbReference type="SAM" id="Phobius"/>
    </source>
</evidence>
<proteinExistence type="predicted"/>
<feature type="transmembrane region" description="Helical" evidence="1">
    <location>
        <begin position="20"/>
        <end position="37"/>
    </location>
</feature>
<keyword evidence="1" id="KW-1133">Transmembrane helix</keyword>
<dbReference type="PIRSF" id="PIRSF027391">
    <property type="entry name" value="Hpre_diP_synt_I"/>
    <property type="match status" value="1"/>
</dbReference>
<gene>
    <name evidence="2" type="ORF">AVW16_00560</name>
</gene>
<feature type="transmembrane region" description="Helical" evidence="1">
    <location>
        <begin position="57"/>
        <end position="80"/>
    </location>
</feature>
<comment type="caution">
    <text evidence="2">The sequence shown here is derived from an EMBL/GenBank/DDBJ whole genome shotgun (WGS) entry which is preliminary data.</text>
</comment>
<sequence length="177" mass="17897">MTACSSDTRRLAPDDSDHRVARLAAVALVLAVLDAGLPSPLPGVKPGLANIVTLIALYRYGLGAAVWVSGLRIVGAGLLFGSLMTPGFLLSLAGGLASLAGLAAAHRLPARGFGPVTASLVAAFCHIGGQLALARLILIPSDGILYFVPAFALAALVTGTVNGVLAAKLLEPDHETD</sequence>
<dbReference type="OrthoDB" id="9799095at2"/>
<dbReference type="STRING" id="1452487.AVW16_00560"/>
<feature type="transmembrane region" description="Helical" evidence="1">
    <location>
        <begin position="145"/>
        <end position="167"/>
    </location>
</feature>
<organism evidence="2 3">
    <name type="scientific">Crenobacter luteus</name>
    <dbReference type="NCBI Taxonomy" id="1452487"/>
    <lineage>
        <taxon>Bacteria</taxon>
        <taxon>Pseudomonadati</taxon>
        <taxon>Pseudomonadota</taxon>
        <taxon>Betaproteobacteria</taxon>
        <taxon>Neisseriales</taxon>
        <taxon>Neisseriaceae</taxon>
        <taxon>Crenobacter</taxon>
    </lineage>
</organism>
<feature type="transmembrane region" description="Helical" evidence="1">
    <location>
        <begin position="112"/>
        <end position="133"/>
    </location>
</feature>
<evidence type="ECO:0000313" key="3">
    <source>
        <dbReference type="Proteomes" id="UP000076625"/>
    </source>
</evidence>
<name>A0A165F6I7_9NEIS</name>
<evidence type="ECO:0000313" key="2">
    <source>
        <dbReference type="EMBL" id="KZE31709.1"/>
    </source>
</evidence>
<dbReference type="EMBL" id="LQQU01000023">
    <property type="protein sequence ID" value="KZE31709.1"/>
    <property type="molecule type" value="Genomic_DNA"/>
</dbReference>
<dbReference type="Pfam" id="PF07456">
    <property type="entry name" value="Hpre_diP_synt_I"/>
    <property type="match status" value="1"/>
</dbReference>
<dbReference type="InterPro" id="IPR010898">
    <property type="entry name" value="Hpre_diP_synth_I"/>
</dbReference>
<dbReference type="Gene3D" id="1.10.1760.20">
    <property type="match status" value="1"/>
</dbReference>
<keyword evidence="1" id="KW-0812">Transmembrane</keyword>
<dbReference type="Proteomes" id="UP000076625">
    <property type="component" value="Unassembled WGS sequence"/>
</dbReference>
<dbReference type="AlphaFoldDB" id="A0A165F6I7"/>
<dbReference type="RefSeq" id="WP_066612469.1">
    <property type="nucleotide sequence ID" value="NZ_LQQU01000023.1"/>
</dbReference>